<dbReference type="FunFam" id="3.40.50.980:FF:000001">
    <property type="entry name" value="Non-ribosomal peptide synthetase"/>
    <property type="match status" value="1"/>
</dbReference>
<evidence type="ECO:0000256" key="2">
    <source>
        <dbReference type="ARBA" id="ARBA00022553"/>
    </source>
</evidence>
<dbReference type="Proteomes" id="UP000316437">
    <property type="component" value="Unassembled WGS sequence"/>
</dbReference>
<dbReference type="InterPro" id="IPR010080">
    <property type="entry name" value="Thioester_reductase-like_dom"/>
</dbReference>
<keyword evidence="5" id="KW-1185">Reference proteome</keyword>
<dbReference type="Gene3D" id="1.10.1200.10">
    <property type="entry name" value="ACP-like"/>
    <property type="match status" value="1"/>
</dbReference>
<proteinExistence type="predicted"/>
<feature type="domain" description="Carrier" evidence="3">
    <location>
        <begin position="546"/>
        <end position="621"/>
    </location>
</feature>
<dbReference type="InterPro" id="IPR045851">
    <property type="entry name" value="AMP-bd_C_sf"/>
</dbReference>
<dbReference type="InterPro" id="IPR036736">
    <property type="entry name" value="ACP-like_sf"/>
</dbReference>
<dbReference type="Gene3D" id="3.30.300.30">
    <property type="match status" value="1"/>
</dbReference>
<evidence type="ECO:0000259" key="3">
    <source>
        <dbReference type="PROSITE" id="PS50075"/>
    </source>
</evidence>
<dbReference type="InterPro" id="IPR000873">
    <property type="entry name" value="AMP-dep_synth/lig_dom"/>
</dbReference>
<evidence type="ECO:0000313" key="4">
    <source>
        <dbReference type="EMBL" id="TQM18988.1"/>
    </source>
</evidence>
<reference evidence="4 5" key="1">
    <citation type="submission" date="2019-06" db="EMBL/GenBank/DDBJ databases">
        <title>Sorghum-associated microbial communities from plants grown in Nebraska, USA.</title>
        <authorList>
            <person name="Schachtman D."/>
        </authorList>
    </citation>
    <scope>NUCLEOTIDE SEQUENCE [LARGE SCALE GENOMIC DNA]</scope>
    <source>
        <strain evidence="4 5">110</strain>
    </source>
</reference>
<dbReference type="NCBIfam" id="TIGR01733">
    <property type="entry name" value="AA-adenyl-dom"/>
    <property type="match status" value="1"/>
</dbReference>
<dbReference type="CDD" id="cd05930">
    <property type="entry name" value="A_NRPS"/>
    <property type="match status" value="1"/>
</dbReference>
<evidence type="ECO:0000313" key="5">
    <source>
        <dbReference type="Proteomes" id="UP000316437"/>
    </source>
</evidence>
<dbReference type="InterPro" id="IPR010071">
    <property type="entry name" value="AA_adenyl_dom"/>
</dbReference>
<dbReference type="Pfam" id="PF13193">
    <property type="entry name" value="AMP-binding_C"/>
    <property type="match status" value="1"/>
</dbReference>
<dbReference type="Gene3D" id="3.40.50.980">
    <property type="match status" value="2"/>
</dbReference>
<dbReference type="Gene3D" id="2.30.38.10">
    <property type="entry name" value="Luciferase, Domain 3"/>
    <property type="match status" value="1"/>
</dbReference>
<gene>
    <name evidence="4" type="ORF">FB551_3383</name>
</gene>
<name>A0A543EBM3_9FLAO</name>
<dbReference type="Pfam" id="PF07993">
    <property type="entry name" value="NAD_binding_4"/>
    <property type="match status" value="1"/>
</dbReference>
<dbReference type="SUPFAM" id="SSF47336">
    <property type="entry name" value="ACP-like"/>
    <property type="match status" value="1"/>
</dbReference>
<dbReference type="InterPro" id="IPR025110">
    <property type="entry name" value="AMP-bd_C"/>
</dbReference>
<dbReference type="NCBIfam" id="TIGR01746">
    <property type="entry name" value="Thioester-redct"/>
    <property type="match status" value="1"/>
</dbReference>
<keyword evidence="2" id="KW-0597">Phosphoprotein</keyword>
<dbReference type="PROSITE" id="PS50075">
    <property type="entry name" value="CARRIER"/>
    <property type="match status" value="1"/>
</dbReference>
<evidence type="ECO:0000256" key="1">
    <source>
        <dbReference type="ARBA" id="ARBA00022450"/>
    </source>
</evidence>
<dbReference type="SUPFAM" id="SSF51735">
    <property type="entry name" value="NAD(P)-binding Rossmann-fold domains"/>
    <property type="match status" value="1"/>
</dbReference>
<dbReference type="InterPro" id="IPR036291">
    <property type="entry name" value="NAD(P)-bd_dom_sf"/>
</dbReference>
<sequence>MSNRIPSSETLSIGSAVLLSSEDREKLLNRFNTTGWDYHHEETLESLFRRQVILHPDKTAAVYQDQKITYGELDQRSNQVANLLLSHGVKEGKYVPIWLDRSLEWIIAVLGVIKTGAAYVPIDPAYPVRRVEYILSDTSADLIITNQILEKLLSETGDTKVFDLSNREHLDHLPSEYPEINIHQKALAYTIYTSGSTGKPKGVMVSHQAIQHLVTWHNHHFHVDHFSKLTLVAGLAFDISVWETWSALTSGATVFIADNEDRTNAHALVDYYRKNQITHGFVPTVLAPSVVDITRNYKDLKLKYLFTAGEKLKPVLTSELSYELVDYYGPTECTVYATFKKVKDANGKYVSSIGRPIANAKAYILGENKELLPVGAVGELCIGGNLLAEGYLNNEELTRSKFISNPFTETEKLYCTGDLARWKPDGEIEFLGRIDNQVKIRGFRIELGEIERSLIRQENIKEAVVIGKEAEGSTKYLIAFVVLKPDVTTDTSSIRNALKEELPGYMIPAQIIFTDAIPLTANGKTDITALKALAEKDAKEVISSEPPTNETERIIVEVWSSALERPVINITDNFFDIGGNSLLVAIVAVALERKLDVKVYLRDLYQYPVLQQLSEILIKRSGETGNAIPAEDVEPYVELQQDVYLAPGTVFAGGFTPQQVENPAAIFLTGATGFVGIHLLQELLDTTNADIYCLVRAQDEFYAMEKIDRCFKQYHIPQNPEQKSRIIPVIGDLTLPSLGLSQETFTKLARQTDLIYHSGSSVNFIEPYSYMKAPNVEGLREVIKLAGAEKTKCLALLSTISVYSWGHVFTGKKVVLESDDIEQNLMSVSKDIGYVRSKWVMEAVADLAAKEGLPLITYRLGYAMCHSETGASASYQWWSGLVKNCIEFKSYPALTELREGLITVDYMTKAMAHITKNKDAIGKKFNLIARPETDLTLEEFFELLKKNYPFTLENLPYKEWRKQWEDDSKNRLYPLTSLFRDNIHEGLSTVELYQNTYIWDCSNVIQYLEGSGIQEPVFDKKMLDSYLQYLGIQVE</sequence>
<dbReference type="PANTHER" id="PTHR44845:SF6">
    <property type="entry name" value="BETA-ALANINE-ACTIVATING ENZYME"/>
    <property type="match status" value="1"/>
</dbReference>
<dbReference type="Pfam" id="PF00550">
    <property type="entry name" value="PP-binding"/>
    <property type="match status" value="1"/>
</dbReference>
<dbReference type="EMBL" id="VFPD01000002">
    <property type="protein sequence ID" value="TQM18988.1"/>
    <property type="molecule type" value="Genomic_DNA"/>
</dbReference>
<comment type="caution">
    <text evidence="4">The sequence shown here is derived from an EMBL/GenBank/DDBJ whole genome shotgun (WGS) entry which is preliminary data.</text>
</comment>
<dbReference type="Pfam" id="PF00501">
    <property type="entry name" value="AMP-binding"/>
    <property type="match status" value="1"/>
</dbReference>
<accession>A0A543EBM3</accession>
<dbReference type="Gene3D" id="3.40.50.720">
    <property type="entry name" value="NAD(P)-binding Rossmann-like Domain"/>
    <property type="match status" value="1"/>
</dbReference>
<organism evidence="4 5">
    <name type="scientific">Chryseobacterium aquifrigidense</name>
    <dbReference type="NCBI Taxonomy" id="558021"/>
    <lineage>
        <taxon>Bacteria</taxon>
        <taxon>Pseudomonadati</taxon>
        <taxon>Bacteroidota</taxon>
        <taxon>Flavobacteriia</taxon>
        <taxon>Flavobacteriales</taxon>
        <taxon>Weeksellaceae</taxon>
        <taxon>Chryseobacterium group</taxon>
        <taxon>Chryseobacterium</taxon>
    </lineage>
</organism>
<dbReference type="AlphaFoldDB" id="A0A543EBM3"/>
<dbReference type="RefSeq" id="WP_142018280.1">
    <property type="nucleotide sequence ID" value="NZ_VFPD01000002.1"/>
</dbReference>
<dbReference type="InterPro" id="IPR009081">
    <property type="entry name" value="PP-bd_ACP"/>
</dbReference>
<dbReference type="InterPro" id="IPR013120">
    <property type="entry name" value="FAR_NAD-bd"/>
</dbReference>
<dbReference type="PANTHER" id="PTHR44845">
    <property type="entry name" value="CARRIER DOMAIN-CONTAINING PROTEIN"/>
    <property type="match status" value="1"/>
</dbReference>
<dbReference type="FunFam" id="3.40.50.12780:FF:000012">
    <property type="entry name" value="Non-ribosomal peptide synthetase"/>
    <property type="match status" value="1"/>
</dbReference>
<dbReference type="SUPFAM" id="SSF56801">
    <property type="entry name" value="Acetyl-CoA synthetase-like"/>
    <property type="match status" value="1"/>
</dbReference>
<protein>
    <submittedName>
        <fullName evidence="4">Amino acid adenylation domain-containing protein/thioester reductase-like protein</fullName>
    </submittedName>
</protein>
<keyword evidence="1" id="KW-0596">Phosphopantetheine</keyword>